<evidence type="ECO:0000256" key="12">
    <source>
        <dbReference type="PROSITE-ProRule" id="PRU10141"/>
    </source>
</evidence>
<feature type="region of interest" description="Disordered" evidence="13">
    <location>
        <begin position="576"/>
        <end position="642"/>
    </location>
</feature>
<dbReference type="FunFam" id="1.10.510.10:FF:000394">
    <property type="entry name" value="Serine/threonine-protein kinase HSL1"/>
    <property type="match status" value="1"/>
</dbReference>
<feature type="region of interest" description="Disordered" evidence="13">
    <location>
        <begin position="863"/>
        <end position="882"/>
    </location>
</feature>
<dbReference type="CDD" id="cd14081">
    <property type="entry name" value="STKc_BRSK1_2"/>
    <property type="match status" value="1"/>
</dbReference>
<organism evidence="15 16">
    <name type="scientific">Lachancea mirantina</name>
    <dbReference type="NCBI Taxonomy" id="1230905"/>
    <lineage>
        <taxon>Eukaryota</taxon>
        <taxon>Fungi</taxon>
        <taxon>Dikarya</taxon>
        <taxon>Ascomycota</taxon>
        <taxon>Saccharomycotina</taxon>
        <taxon>Saccharomycetes</taxon>
        <taxon>Saccharomycetales</taxon>
        <taxon>Saccharomycetaceae</taxon>
        <taxon>Lachancea</taxon>
    </lineage>
</organism>
<dbReference type="Proteomes" id="UP000191024">
    <property type="component" value="Chromosome G"/>
</dbReference>
<evidence type="ECO:0000256" key="10">
    <source>
        <dbReference type="ARBA" id="ARBA00047899"/>
    </source>
</evidence>
<dbReference type="OrthoDB" id="504170at2759"/>
<keyword evidence="6" id="KW-0808">Transferase</keyword>
<evidence type="ECO:0000259" key="14">
    <source>
        <dbReference type="PROSITE" id="PS50011"/>
    </source>
</evidence>
<feature type="region of interest" description="Disordered" evidence="13">
    <location>
        <begin position="761"/>
        <end position="802"/>
    </location>
</feature>
<dbReference type="InterPro" id="IPR008271">
    <property type="entry name" value="Ser/Thr_kinase_AS"/>
</dbReference>
<dbReference type="SUPFAM" id="SSF56112">
    <property type="entry name" value="Protein kinase-like (PK-like)"/>
    <property type="match status" value="1"/>
</dbReference>
<evidence type="ECO:0000313" key="16">
    <source>
        <dbReference type="Proteomes" id="UP000191024"/>
    </source>
</evidence>
<evidence type="ECO:0000256" key="13">
    <source>
        <dbReference type="SAM" id="MobiDB-lite"/>
    </source>
</evidence>
<evidence type="ECO:0000256" key="8">
    <source>
        <dbReference type="ARBA" id="ARBA00022777"/>
    </source>
</evidence>
<evidence type="ECO:0000313" key="15">
    <source>
        <dbReference type="EMBL" id="SCV00312.1"/>
    </source>
</evidence>
<feature type="compositionally biased region" description="Polar residues" evidence="13">
    <location>
        <begin position="690"/>
        <end position="712"/>
    </location>
</feature>
<dbReference type="AlphaFoldDB" id="A0A1G4K8I6"/>
<keyword evidence="16" id="KW-1185">Reference proteome</keyword>
<dbReference type="PROSITE" id="PS00108">
    <property type="entry name" value="PROTEIN_KINASE_ST"/>
    <property type="match status" value="1"/>
</dbReference>
<protein>
    <recommendedName>
        <fullName evidence="3">non-specific serine/threonine protein kinase</fullName>
        <ecNumber evidence="3">2.7.11.1</ecNumber>
    </recommendedName>
</protein>
<comment type="catalytic activity">
    <reaction evidence="11">
        <text>L-seryl-[protein] + ATP = O-phospho-L-seryl-[protein] + ADP + H(+)</text>
        <dbReference type="Rhea" id="RHEA:17989"/>
        <dbReference type="Rhea" id="RHEA-COMP:9863"/>
        <dbReference type="Rhea" id="RHEA-COMP:11604"/>
        <dbReference type="ChEBI" id="CHEBI:15378"/>
        <dbReference type="ChEBI" id="CHEBI:29999"/>
        <dbReference type="ChEBI" id="CHEBI:30616"/>
        <dbReference type="ChEBI" id="CHEBI:83421"/>
        <dbReference type="ChEBI" id="CHEBI:456216"/>
        <dbReference type="EC" id="2.7.11.1"/>
    </reaction>
</comment>
<keyword evidence="9 12" id="KW-0067">ATP-binding</keyword>
<keyword evidence="8" id="KW-0418">Kinase</keyword>
<feature type="compositionally biased region" description="Low complexity" evidence="13">
    <location>
        <begin position="36"/>
        <end position="46"/>
    </location>
</feature>
<evidence type="ECO:0000256" key="3">
    <source>
        <dbReference type="ARBA" id="ARBA00012513"/>
    </source>
</evidence>
<evidence type="ECO:0000256" key="7">
    <source>
        <dbReference type="ARBA" id="ARBA00022741"/>
    </source>
</evidence>
<feature type="compositionally biased region" description="Polar residues" evidence="13">
    <location>
        <begin position="485"/>
        <end position="499"/>
    </location>
</feature>
<comment type="similarity">
    <text evidence="2">Belongs to the protein kinase superfamily. CAMK Ser/Thr protein kinase family. NIM1 subfamily.</text>
</comment>
<keyword evidence="7 12" id="KW-0547">Nucleotide-binding</keyword>
<feature type="region of interest" description="Disordered" evidence="13">
    <location>
        <begin position="32"/>
        <end position="60"/>
    </location>
</feature>
<feature type="region of interest" description="Disordered" evidence="13">
    <location>
        <begin position="411"/>
        <end position="499"/>
    </location>
</feature>
<proteinExistence type="inferred from homology"/>
<dbReference type="PROSITE" id="PS00107">
    <property type="entry name" value="PROTEIN_KINASE_ATP"/>
    <property type="match status" value="1"/>
</dbReference>
<feature type="region of interest" description="Disordered" evidence="13">
    <location>
        <begin position="317"/>
        <end position="336"/>
    </location>
</feature>
<name>A0A1G4K8I6_9SACH</name>
<dbReference type="GO" id="GO:0032161">
    <property type="term" value="C:cleavage apparatus septin structure"/>
    <property type="evidence" value="ECO:0007669"/>
    <property type="project" value="UniProtKB-ARBA"/>
</dbReference>
<dbReference type="GO" id="GO:0004674">
    <property type="term" value="F:protein serine/threonine kinase activity"/>
    <property type="evidence" value="ECO:0007669"/>
    <property type="project" value="UniProtKB-KW"/>
</dbReference>
<dbReference type="GO" id="GO:0044879">
    <property type="term" value="P:mitotic morphogenesis checkpoint signaling"/>
    <property type="evidence" value="ECO:0007669"/>
    <property type="project" value="UniProtKB-ARBA"/>
</dbReference>
<dbReference type="Gene3D" id="1.10.510.10">
    <property type="entry name" value="Transferase(Phosphotransferase) domain 1"/>
    <property type="match status" value="1"/>
</dbReference>
<evidence type="ECO:0000256" key="5">
    <source>
        <dbReference type="ARBA" id="ARBA00022553"/>
    </source>
</evidence>
<feature type="compositionally biased region" description="Basic and acidic residues" evidence="13">
    <location>
        <begin position="669"/>
        <end position="689"/>
    </location>
</feature>
<dbReference type="PANTHER" id="PTHR24346:SF110">
    <property type="entry name" value="NON-SPECIFIC SERINE_THREONINE PROTEIN KINASE"/>
    <property type="match status" value="1"/>
</dbReference>
<feature type="compositionally biased region" description="Polar residues" evidence="13">
    <location>
        <begin position="864"/>
        <end position="875"/>
    </location>
</feature>
<sequence>MSMARQAALAASGQSDHLERVVQSVTDATKRLSQISSSTTNTTTNSSKRRSRDTIGPWKLGKTLGKGSSGRVRLAKNMETGKLAAVKIVPKTKSARPNTLPYGIEREIIIMKLISHSNVMGLYEVWENRFELFLVLEYVDGGELFDYLVSRGRLPEREAIHYFRQIIEGMAFCHSFNICHRDLKPENLLLDKKNGHIKIADFGMAALQTSNKLLETSCGSPHYASPEIVMGKTYHGGPSDVWSCGIVLFALLTGHLPFNDDNIKRLLLKVQSGRYKMPQNISPEAKNLISRILIVDPIKRITVDQILAHPLLTKYGSKTKPESSKSKNNRPSNISLTKKEDIDDTILQNLQILWHGASKDHIVSQLLKEELTDEKMFYSLLIEYQQRQKKQKNSNNLPTDAPKLLQKSQFSVPSIKSQHSPRKEHVASSSRLFSSSSRQLSHKRMIKKNMRASPSSRSVTSMKSSASKKSLKSSSSKRSIKSSTAHKTGLTNHDGSALQPSETSFYSLKSISKRSVNLKDYLHEDGQNSSVPQRSEFEVLCDELLFGGGLDGIKEEEDEEVLHDLLQEQTLQSAAAAKENVKPEIKKEEKPVSSKIAPLQPASPKVEMRQRNQPIRITSEPFAKMSPDARSSLDPRRNVSQPNSLEMLLSKYTYRASLNSATNLKSVKSRRDLHHELSPQDGARNRDSPVNETSANYDVGNLTSMLAQSSTIKGAEMHSRSHSTLDSNHPHRKPLTSMPSVGFSASSTFKNLNQFIIADSSQDSSEVINRKRAGSERQTLAPGPRGVVSRKVSQASSGGGHSEEFSDMTYAMEIPTQILTAQAVQISNGSSVEQLELLKNRHYQKNAKEDEVNIFEDAPDDTFSVATSSSDSESQPHVHRKATSLDSLSNNNVLTKPTDVRVSLYVNNVASTVGLPRETTEEIISKMKLSPEKVGATAPKRNSQAHSAVTISKSMVSMFKDFEDTKYGKDDSVDDSLELKYPEGGAEKENRVTMLFDDEAGNVFKASPTKPNKTSQPSAVEPIRSDASENLGFKKNRLSTVVECEKQESHAPVPVLQRPAPPAPSSQKPSWFRKLFDKVVHAQNRDILQQEHLTKSKFEDVQIVMLREFYKFKIDFKLKRLDKKNGVSSAVYNCEFEQGHFKFKINMRGNSAGTEVVVKKKGLQNREPFTRFNSDIARVLREELSS</sequence>
<accession>A0A1G4K8I6</accession>
<dbReference type="InterPro" id="IPR000719">
    <property type="entry name" value="Prot_kinase_dom"/>
</dbReference>
<dbReference type="EC" id="2.7.11.1" evidence="3"/>
<comment type="subcellular location">
    <subcellularLocation>
        <location evidence="1">Bud neck</location>
    </subcellularLocation>
</comment>
<dbReference type="PANTHER" id="PTHR24346">
    <property type="entry name" value="MAP/MICROTUBULE AFFINITY-REGULATING KINASE"/>
    <property type="match status" value="1"/>
</dbReference>
<feature type="domain" description="Protein kinase" evidence="14">
    <location>
        <begin position="58"/>
        <end position="312"/>
    </location>
</feature>
<dbReference type="GO" id="GO:0005524">
    <property type="term" value="F:ATP binding"/>
    <property type="evidence" value="ECO:0007669"/>
    <property type="project" value="UniProtKB-UniRule"/>
</dbReference>
<keyword evidence="4" id="KW-0723">Serine/threonine-protein kinase</keyword>
<dbReference type="PROSITE" id="PS50011">
    <property type="entry name" value="PROTEIN_KINASE_DOM"/>
    <property type="match status" value="1"/>
</dbReference>
<dbReference type="GO" id="GO:0005940">
    <property type="term" value="C:septin ring"/>
    <property type="evidence" value="ECO:0007669"/>
    <property type="project" value="UniProtKB-ARBA"/>
</dbReference>
<feature type="compositionally biased region" description="Basic residues" evidence="13">
    <location>
        <begin position="440"/>
        <end position="450"/>
    </location>
</feature>
<dbReference type="STRING" id="1230905.A0A1G4K8I6"/>
<evidence type="ECO:0000256" key="9">
    <source>
        <dbReference type="ARBA" id="ARBA00022840"/>
    </source>
</evidence>
<feature type="compositionally biased region" description="Basic and acidic residues" evidence="13">
    <location>
        <begin position="579"/>
        <end position="592"/>
    </location>
</feature>
<keyword evidence="5" id="KW-0597">Phosphoprotein</keyword>
<reference evidence="15 16" key="1">
    <citation type="submission" date="2016-03" db="EMBL/GenBank/DDBJ databases">
        <authorList>
            <person name="Devillers H."/>
        </authorList>
    </citation>
    <scope>NUCLEOTIDE SEQUENCE [LARGE SCALE GENOMIC DNA]</scope>
    <source>
        <strain evidence="15">CBS 11717</strain>
    </source>
</reference>
<evidence type="ECO:0000256" key="1">
    <source>
        <dbReference type="ARBA" id="ARBA00004266"/>
    </source>
</evidence>
<dbReference type="InterPro" id="IPR017441">
    <property type="entry name" value="Protein_kinase_ATP_BS"/>
</dbReference>
<feature type="binding site" evidence="12">
    <location>
        <position position="87"/>
    </location>
    <ligand>
        <name>ATP</name>
        <dbReference type="ChEBI" id="CHEBI:30616"/>
    </ligand>
</feature>
<feature type="compositionally biased region" description="Low complexity" evidence="13">
    <location>
        <begin position="428"/>
        <end position="439"/>
    </location>
</feature>
<dbReference type="GO" id="GO:0000399">
    <property type="term" value="C:cellular bud neck septin structure"/>
    <property type="evidence" value="ECO:0007669"/>
    <property type="project" value="UniProtKB-ARBA"/>
</dbReference>
<evidence type="ECO:0000256" key="2">
    <source>
        <dbReference type="ARBA" id="ARBA00010791"/>
    </source>
</evidence>
<evidence type="ECO:0000256" key="4">
    <source>
        <dbReference type="ARBA" id="ARBA00022527"/>
    </source>
</evidence>
<feature type="region of interest" description="Disordered" evidence="13">
    <location>
        <begin position="663"/>
        <end position="740"/>
    </location>
</feature>
<feature type="compositionally biased region" description="Low complexity" evidence="13">
    <location>
        <begin position="453"/>
        <end position="483"/>
    </location>
</feature>
<dbReference type="Pfam" id="PF00069">
    <property type="entry name" value="Pkinase"/>
    <property type="match status" value="1"/>
</dbReference>
<dbReference type="SMART" id="SM00220">
    <property type="entry name" value="S_TKc"/>
    <property type="match status" value="1"/>
</dbReference>
<dbReference type="EMBL" id="LT598469">
    <property type="protein sequence ID" value="SCV00312.1"/>
    <property type="molecule type" value="Genomic_DNA"/>
</dbReference>
<gene>
    <name evidence="15" type="ORF">LAMI_0G04214G</name>
</gene>
<dbReference type="InterPro" id="IPR011009">
    <property type="entry name" value="Kinase-like_dom_sf"/>
</dbReference>
<evidence type="ECO:0000256" key="6">
    <source>
        <dbReference type="ARBA" id="ARBA00022679"/>
    </source>
</evidence>
<evidence type="ECO:0000256" key="11">
    <source>
        <dbReference type="ARBA" id="ARBA00048679"/>
    </source>
</evidence>
<comment type="catalytic activity">
    <reaction evidence="10">
        <text>L-threonyl-[protein] + ATP = O-phospho-L-threonyl-[protein] + ADP + H(+)</text>
        <dbReference type="Rhea" id="RHEA:46608"/>
        <dbReference type="Rhea" id="RHEA-COMP:11060"/>
        <dbReference type="Rhea" id="RHEA-COMP:11605"/>
        <dbReference type="ChEBI" id="CHEBI:15378"/>
        <dbReference type="ChEBI" id="CHEBI:30013"/>
        <dbReference type="ChEBI" id="CHEBI:30616"/>
        <dbReference type="ChEBI" id="CHEBI:61977"/>
        <dbReference type="ChEBI" id="CHEBI:456216"/>
        <dbReference type="EC" id="2.7.11.1"/>
    </reaction>
</comment>